<reference evidence="3" key="1">
    <citation type="journal article" date="2020" name="Stud. Mycol.">
        <title>101 Dothideomycetes genomes: a test case for predicting lifestyles and emergence of pathogens.</title>
        <authorList>
            <person name="Haridas S."/>
            <person name="Albert R."/>
            <person name="Binder M."/>
            <person name="Bloem J."/>
            <person name="Labutti K."/>
            <person name="Salamov A."/>
            <person name="Andreopoulos B."/>
            <person name="Baker S."/>
            <person name="Barry K."/>
            <person name="Bills G."/>
            <person name="Bluhm B."/>
            <person name="Cannon C."/>
            <person name="Castanera R."/>
            <person name="Culley D."/>
            <person name="Daum C."/>
            <person name="Ezra D."/>
            <person name="Gonzalez J."/>
            <person name="Henrissat B."/>
            <person name="Kuo A."/>
            <person name="Liang C."/>
            <person name="Lipzen A."/>
            <person name="Lutzoni F."/>
            <person name="Magnuson J."/>
            <person name="Mondo S."/>
            <person name="Nolan M."/>
            <person name="Ohm R."/>
            <person name="Pangilinan J."/>
            <person name="Park H.-J."/>
            <person name="Ramirez L."/>
            <person name="Alfaro M."/>
            <person name="Sun H."/>
            <person name="Tritt A."/>
            <person name="Yoshinaga Y."/>
            <person name="Zwiers L.-H."/>
            <person name="Turgeon B."/>
            <person name="Goodwin S."/>
            <person name="Spatafora J."/>
            <person name="Crous P."/>
            <person name="Grigoriev I."/>
        </authorList>
    </citation>
    <scope>NUCLEOTIDE SEQUENCE</scope>
    <source>
        <strain evidence="3">CBS 690.94</strain>
    </source>
</reference>
<comment type="caution">
    <text evidence="3">The sequence shown here is derived from an EMBL/GenBank/DDBJ whole genome shotgun (WGS) entry which is preliminary data.</text>
</comment>
<feature type="domain" description="Saccharopine dehydrogenase NADP binding" evidence="2">
    <location>
        <begin position="12"/>
        <end position="139"/>
    </location>
</feature>
<protein>
    <recommendedName>
        <fullName evidence="2">Saccharopine dehydrogenase NADP binding domain-containing protein</fullName>
    </recommendedName>
</protein>
<dbReference type="InterPro" id="IPR036291">
    <property type="entry name" value="NAD(P)-bd_dom_sf"/>
</dbReference>
<accession>A0A9P4PWR2</accession>
<dbReference type="EMBL" id="MU001493">
    <property type="protein sequence ID" value="KAF2450221.1"/>
    <property type="molecule type" value="Genomic_DNA"/>
</dbReference>
<dbReference type="OrthoDB" id="10268090at2759"/>
<gene>
    <name evidence="3" type="ORF">P171DRAFT_516150</name>
</gene>
<keyword evidence="4" id="KW-1185">Reference proteome</keyword>
<dbReference type="InterPro" id="IPR051276">
    <property type="entry name" value="Saccharopine_DH-like_oxidrdct"/>
</dbReference>
<dbReference type="InterPro" id="IPR005097">
    <property type="entry name" value="Sacchrp_dh_NADP-bd"/>
</dbReference>
<evidence type="ECO:0000313" key="3">
    <source>
        <dbReference type="EMBL" id="KAF2450221.1"/>
    </source>
</evidence>
<dbReference type="PANTHER" id="PTHR12286">
    <property type="entry name" value="SACCHAROPINE DEHYDROGENASE-LIKE OXIDOREDUCTASE"/>
    <property type="match status" value="1"/>
</dbReference>
<name>A0A9P4PWR2_9PLEO</name>
<dbReference type="SUPFAM" id="SSF51735">
    <property type="entry name" value="NAD(P)-binding Rossmann-fold domains"/>
    <property type="match status" value="1"/>
</dbReference>
<sequence>MAGPNPRSYDLVLYGATGYTGDLTAQYITTHLPSDLRWAIAGRTLSKLNTLASTLAILRPDRPPPAIVTVEHTKEGLSALANTTRVLITAVGPFHRYGSVVMEACATTGTHYLDSTGETPWVYEVAHKYHDLAKKNGACLITQCAMDSAPADLAAYALVRFLREKCDAGTKEVVHSIQEWKNGMSGGTLHSLVGVAGGYPFAHLKESIKPLALSVDGVRPQSKPRSFGLSGTRREEEVGLLTDSVIGISDTGLVYRSWSLMEYGEAFSYFTGMKAANRVSGFLWHAGLAMSLPMLLISPLRKMLTSVLPSPGEGPSEKAKARDRTSWQTVAFCDNSSAQKAVCEMEYSGDMYSLTALLLSEAAMVLLQPDGENWAQKLGGGVLTPATLGDQYVERVKAAGLSMQTTLIGQ</sequence>
<dbReference type="Gene3D" id="3.40.50.720">
    <property type="entry name" value="NAD(P)-binding Rossmann-like Domain"/>
    <property type="match status" value="1"/>
</dbReference>
<comment type="similarity">
    <text evidence="1">Belongs to the saccharopine dehydrogenase family.</text>
</comment>
<dbReference type="AlphaFoldDB" id="A0A9P4PWR2"/>
<dbReference type="GO" id="GO:0009247">
    <property type="term" value="P:glycolipid biosynthetic process"/>
    <property type="evidence" value="ECO:0007669"/>
    <property type="project" value="TreeGrafter"/>
</dbReference>
<dbReference type="Proteomes" id="UP000799764">
    <property type="component" value="Unassembled WGS sequence"/>
</dbReference>
<dbReference type="GO" id="GO:0005811">
    <property type="term" value="C:lipid droplet"/>
    <property type="evidence" value="ECO:0007669"/>
    <property type="project" value="TreeGrafter"/>
</dbReference>
<dbReference type="GO" id="GO:0005886">
    <property type="term" value="C:plasma membrane"/>
    <property type="evidence" value="ECO:0007669"/>
    <property type="project" value="TreeGrafter"/>
</dbReference>
<dbReference type="GO" id="GO:0005739">
    <property type="term" value="C:mitochondrion"/>
    <property type="evidence" value="ECO:0007669"/>
    <property type="project" value="TreeGrafter"/>
</dbReference>
<proteinExistence type="inferred from homology"/>
<evidence type="ECO:0000259" key="2">
    <source>
        <dbReference type="Pfam" id="PF03435"/>
    </source>
</evidence>
<dbReference type="Pfam" id="PF03435">
    <property type="entry name" value="Sacchrp_dh_NADP"/>
    <property type="match status" value="1"/>
</dbReference>
<evidence type="ECO:0000256" key="1">
    <source>
        <dbReference type="ARBA" id="ARBA00038048"/>
    </source>
</evidence>
<evidence type="ECO:0000313" key="4">
    <source>
        <dbReference type="Proteomes" id="UP000799764"/>
    </source>
</evidence>
<organism evidence="3 4">
    <name type="scientific">Karstenula rhodostoma CBS 690.94</name>
    <dbReference type="NCBI Taxonomy" id="1392251"/>
    <lineage>
        <taxon>Eukaryota</taxon>
        <taxon>Fungi</taxon>
        <taxon>Dikarya</taxon>
        <taxon>Ascomycota</taxon>
        <taxon>Pezizomycotina</taxon>
        <taxon>Dothideomycetes</taxon>
        <taxon>Pleosporomycetidae</taxon>
        <taxon>Pleosporales</taxon>
        <taxon>Massarineae</taxon>
        <taxon>Didymosphaeriaceae</taxon>
        <taxon>Karstenula</taxon>
    </lineage>
</organism>
<dbReference type="PANTHER" id="PTHR12286:SF5">
    <property type="entry name" value="SACCHAROPINE DEHYDROGENASE-LIKE OXIDOREDUCTASE"/>
    <property type="match status" value="1"/>
</dbReference>